<accession>A0A6M5YA29</accession>
<dbReference type="KEGG" id="stae:HNV11_12105"/>
<dbReference type="Gene3D" id="3.90.550.10">
    <property type="entry name" value="Spore Coat Polysaccharide Biosynthesis Protein SpsA, Chain A"/>
    <property type="match status" value="1"/>
</dbReference>
<organism evidence="2 3">
    <name type="scientific">Spirosoma taeanense</name>
    <dbReference type="NCBI Taxonomy" id="2735870"/>
    <lineage>
        <taxon>Bacteria</taxon>
        <taxon>Pseudomonadati</taxon>
        <taxon>Bacteroidota</taxon>
        <taxon>Cytophagia</taxon>
        <taxon>Cytophagales</taxon>
        <taxon>Cytophagaceae</taxon>
        <taxon>Spirosoma</taxon>
    </lineage>
</organism>
<sequence>METALHASTARKSRLPLHPCLFAQPLPAPQLLLTVVVPVRNEAHHLTQTLDALRRQQDPHGQPLPPAHYEVLLLANNCTDRSYAIARQYQRQFPDFPLHVAQIALPDHQANVGTVRRLLMDEAYRRLMSLDKPQGIIASTDGDTIVDPQWVYQTLQEIANGNDAVGGRILTRPDGSPVRINHLRNVTYRTLIARAESILDPCPHDPWPRHFQHFGASLAVTCAMYRRAGRLPMVPHLEDEAFYRALLRADAKVRKSPHVRVFTSTRLQGRVAVGFSEQLRYWNGLNRTGQYQVVEPSEAVLIRLRNRHRLRICWQAGGQVPTHELLGSIATALGIPETWLRKEFRKYGCFGELWERVEQQMAVGRWSARWQPVPITTAIAGLRRFLRLQARLNDVAD</sequence>
<dbReference type="InterPro" id="IPR029044">
    <property type="entry name" value="Nucleotide-diphossugar_trans"/>
</dbReference>
<evidence type="ECO:0000313" key="2">
    <source>
        <dbReference type="EMBL" id="QJW90063.1"/>
    </source>
</evidence>
<dbReference type="Pfam" id="PF00535">
    <property type="entry name" value="Glycos_transf_2"/>
    <property type="match status" value="1"/>
</dbReference>
<feature type="domain" description="Glycosyltransferase 2-like" evidence="1">
    <location>
        <begin position="34"/>
        <end position="195"/>
    </location>
</feature>
<dbReference type="PANTHER" id="PTHR43685:SF14">
    <property type="entry name" value="GLYCOSYLTRANSFERASE 2-LIKE DOMAIN-CONTAINING PROTEIN"/>
    <property type="match status" value="1"/>
</dbReference>
<dbReference type="Proteomes" id="UP000502756">
    <property type="component" value="Chromosome"/>
</dbReference>
<name>A0A6M5YA29_9BACT</name>
<dbReference type="RefSeq" id="WP_171739907.1">
    <property type="nucleotide sequence ID" value="NZ_CP053435.1"/>
</dbReference>
<evidence type="ECO:0000259" key="1">
    <source>
        <dbReference type="Pfam" id="PF00535"/>
    </source>
</evidence>
<dbReference type="AlphaFoldDB" id="A0A6M5YA29"/>
<protein>
    <submittedName>
        <fullName evidence="2">Glycosyltransferase family 2 protein</fullName>
    </submittedName>
</protein>
<evidence type="ECO:0000313" key="3">
    <source>
        <dbReference type="Proteomes" id="UP000502756"/>
    </source>
</evidence>
<dbReference type="GO" id="GO:0016740">
    <property type="term" value="F:transferase activity"/>
    <property type="evidence" value="ECO:0007669"/>
    <property type="project" value="UniProtKB-KW"/>
</dbReference>
<dbReference type="EMBL" id="CP053435">
    <property type="protein sequence ID" value="QJW90063.1"/>
    <property type="molecule type" value="Genomic_DNA"/>
</dbReference>
<dbReference type="InterPro" id="IPR001173">
    <property type="entry name" value="Glyco_trans_2-like"/>
</dbReference>
<reference evidence="2 3" key="1">
    <citation type="submission" date="2020-05" db="EMBL/GenBank/DDBJ databases">
        <title>Genome sequencing of Spirosoma sp. TS118.</title>
        <authorList>
            <person name="Lee J.-H."/>
            <person name="Jeong S."/>
            <person name="Zhao L."/>
            <person name="Jung J.-H."/>
            <person name="Kim M.-K."/>
            <person name="Lim S."/>
        </authorList>
    </citation>
    <scope>NUCLEOTIDE SEQUENCE [LARGE SCALE GENOMIC DNA]</scope>
    <source>
        <strain evidence="2 3">TS118</strain>
    </source>
</reference>
<keyword evidence="2" id="KW-0808">Transferase</keyword>
<keyword evidence="3" id="KW-1185">Reference proteome</keyword>
<gene>
    <name evidence="2" type="ORF">HNV11_12105</name>
</gene>
<dbReference type="PANTHER" id="PTHR43685">
    <property type="entry name" value="GLYCOSYLTRANSFERASE"/>
    <property type="match status" value="1"/>
</dbReference>
<dbReference type="SUPFAM" id="SSF53448">
    <property type="entry name" value="Nucleotide-diphospho-sugar transferases"/>
    <property type="match status" value="1"/>
</dbReference>
<proteinExistence type="predicted"/>
<dbReference type="InterPro" id="IPR050834">
    <property type="entry name" value="Glycosyltransf_2"/>
</dbReference>